<evidence type="ECO:0000259" key="2">
    <source>
        <dbReference type="Pfam" id="PF13976"/>
    </source>
</evidence>
<feature type="domain" description="Retrotransposon Copia-like N-terminal" evidence="3">
    <location>
        <begin position="728"/>
        <end position="774"/>
    </location>
</feature>
<dbReference type="Proteomes" id="UP000634136">
    <property type="component" value="Unassembled WGS sequence"/>
</dbReference>
<evidence type="ECO:0000313" key="5">
    <source>
        <dbReference type="Proteomes" id="UP000634136"/>
    </source>
</evidence>
<feature type="domain" description="GAG-pre-integrase" evidence="2">
    <location>
        <begin position="508"/>
        <end position="562"/>
    </location>
</feature>
<name>A0A834SW67_9FABA</name>
<dbReference type="EMBL" id="JAAIUW010000010">
    <property type="protein sequence ID" value="KAF7811568.1"/>
    <property type="molecule type" value="Genomic_DNA"/>
</dbReference>
<dbReference type="InterPro" id="IPR025724">
    <property type="entry name" value="GAG-pre-integrase_dom"/>
</dbReference>
<accession>A0A834SW67</accession>
<feature type="compositionally biased region" description="Polar residues" evidence="1">
    <location>
        <begin position="630"/>
        <end position="645"/>
    </location>
</feature>
<feature type="compositionally biased region" description="Polar residues" evidence="1">
    <location>
        <begin position="357"/>
        <end position="372"/>
    </location>
</feature>
<evidence type="ECO:0000256" key="1">
    <source>
        <dbReference type="SAM" id="MobiDB-lite"/>
    </source>
</evidence>
<reference evidence="4" key="1">
    <citation type="submission" date="2020-09" db="EMBL/GenBank/DDBJ databases">
        <title>Genome-Enabled Discovery of Anthraquinone Biosynthesis in Senna tora.</title>
        <authorList>
            <person name="Kang S.-H."/>
            <person name="Pandey R.P."/>
            <person name="Lee C.-M."/>
            <person name="Sim J.-S."/>
            <person name="Jeong J.-T."/>
            <person name="Choi B.-S."/>
            <person name="Jung M."/>
            <person name="Ginzburg D."/>
            <person name="Zhao K."/>
            <person name="Won S.Y."/>
            <person name="Oh T.-J."/>
            <person name="Yu Y."/>
            <person name="Kim N.-H."/>
            <person name="Lee O.R."/>
            <person name="Lee T.-H."/>
            <person name="Bashyal P."/>
            <person name="Kim T.-S."/>
            <person name="Lee W.-H."/>
            <person name="Kawkins C."/>
            <person name="Kim C.-K."/>
            <person name="Kim J.S."/>
            <person name="Ahn B.O."/>
            <person name="Rhee S.Y."/>
            <person name="Sohng J.K."/>
        </authorList>
    </citation>
    <scope>NUCLEOTIDE SEQUENCE</scope>
    <source>
        <tissue evidence="4">Leaf</tissue>
    </source>
</reference>
<dbReference type="OrthoDB" id="1737256at2759"/>
<dbReference type="PANTHER" id="PTHR37610">
    <property type="entry name" value="CCHC-TYPE DOMAIN-CONTAINING PROTEIN"/>
    <property type="match status" value="1"/>
</dbReference>
<gene>
    <name evidence="4" type="ORF">G2W53_032544</name>
</gene>
<evidence type="ECO:0000259" key="3">
    <source>
        <dbReference type="Pfam" id="PF14244"/>
    </source>
</evidence>
<dbReference type="Pfam" id="PF13976">
    <property type="entry name" value="gag_pre-integrs"/>
    <property type="match status" value="1"/>
</dbReference>
<dbReference type="InterPro" id="IPR029472">
    <property type="entry name" value="Copia-like_N"/>
</dbReference>
<feature type="region of interest" description="Disordered" evidence="1">
    <location>
        <begin position="352"/>
        <end position="373"/>
    </location>
</feature>
<dbReference type="PANTHER" id="PTHR37610:SF40">
    <property type="entry name" value="OS01G0909600 PROTEIN"/>
    <property type="match status" value="1"/>
</dbReference>
<proteinExistence type="predicted"/>
<feature type="compositionally biased region" description="Polar residues" evidence="1">
    <location>
        <begin position="611"/>
        <end position="620"/>
    </location>
</feature>
<dbReference type="Pfam" id="PF14244">
    <property type="entry name" value="Retrotran_gag_3"/>
    <property type="match status" value="2"/>
</dbReference>
<feature type="region of interest" description="Disordered" evidence="1">
    <location>
        <begin position="601"/>
        <end position="661"/>
    </location>
</feature>
<evidence type="ECO:0000313" key="4">
    <source>
        <dbReference type="EMBL" id="KAF7811568.1"/>
    </source>
</evidence>
<protein>
    <submittedName>
        <fullName evidence="4">Putative GAG-pre-integrase domain, Gag-polypeptide of LTR copia-type</fullName>
    </submittedName>
</protein>
<dbReference type="AlphaFoldDB" id="A0A834SW67"/>
<keyword evidence="5" id="KW-1185">Reference proteome</keyword>
<comment type="caution">
    <text evidence="4">The sequence shown here is derived from an EMBL/GenBank/DDBJ whole genome shotgun (WGS) entry which is preliminary data.</text>
</comment>
<organism evidence="4 5">
    <name type="scientific">Senna tora</name>
    <dbReference type="NCBI Taxonomy" id="362788"/>
    <lineage>
        <taxon>Eukaryota</taxon>
        <taxon>Viridiplantae</taxon>
        <taxon>Streptophyta</taxon>
        <taxon>Embryophyta</taxon>
        <taxon>Tracheophyta</taxon>
        <taxon>Spermatophyta</taxon>
        <taxon>Magnoliopsida</taxon>
        <taxon>eudicotyledons</taxon>
        <taxon>Gunneridae</taxon>
        <taxon>Pentapetalae</taxon>
        <taxon>rosids</taxon>
        <taxon>fabids</taxon>
        <taxon>Fabales</taxon>
        <taxon>Fabaceae</taxon>
        <taxon>Caesalpinioideae</taxon>
        <taxon>Cassia clade</taxon>
        <taxon>Senna</taxon>
    </lineage>
</organism>
<feature type="domain" description="Retrotransposon Copia-like N-terminal" evidence="3">
    <location>
        <begin position="66"/>
        <end position="112"/>
    </location>
</feature>
<sequence>MRFSHGIRGVNTIQGDIAFGEAYTLFYLATSVMAQISSSSSTKEGNTSTESGSGAFYYHKDSLYLHQSDNSGAHLVPTLLTTSNYVVWSRFMKRALQSKNKLGFVDGSFPQPSDENFEKFLQWSFVDSIVAAWITNGMTKDLAEEYAFSTSARQLWLDLEEKYGTGDKPQAFNLKKKLAAMRQNGDSLAVYSNRLLKCWEELNCLEPKIRCPSTDSKCCNTNKKHDDCHSSNLVLQFLMGLDECYDAVVSNILMLEPTPPYNKAYAMVARIESQRGMAASSTNVTESSALAVKVAEQQKLSSGGKNSSMATRKDVKKGDRYCNHCNRSGHMDDTCFRKHGYPEWYKEYKTQKGKKGQSMSNNVSEGDSSQSGKGFDMDAFSEMIQKELQKFMKSKGANEEKSVNTTCFADFAGNIRNSYASKCFKSGEVKINSKLTLQGVLYIPDFRYNLISVHRLAEGGKIQFSFNGCECVMQDLLSKEILAVGRVKKHLYLLNKDEVVLLASCNNDTNNNSCMMSCNSVDKGIFWHERLGHPSLIVLNKLGLSSKAITNDVCDVCHTSKQTRLPFGLSSINTRESDMQGGLLPPTTIPTTATAPNTEITEHSSLEQGRGVSSTSTDLENSIDGDEELNTNQTEVVAPSGQTVEVQEEENNDANVRRSGRVSRQPAWLKNYVTCAGDIAFGEAYTLFYLATSVMAQISSSSSTKEGNTSTEYGSGAFYYHKDPLYLHQSDNSGAHLVPTLLTTSNYVVWSRFMKRALRSKNKLGFVDGSFPQPSDENSEKFSE</sequence>